<feature type="site" description="Catalytically relevant" evidence="6">
    <location>
        <position position="193"/>
    </location>
</feature>
<evidence type="ECO:0000259" key="8">
    <source>
        <dbReference type="PROSITE" id="PS51371"/>
    </source>
</evidence>
<dbReference type="Pfam" id="PF01380">
    <property type="entry name" value="SIS"/>
    <property type="match status" value="1"/>
</dbReference>
<evidence type="ECO:0000256" key="3">
    <source>
        <dbReference type="ARBA" id="ARBA00023122"/>
    </source>
</evidence>
<dbReference type="PROSITE" id="PS51464">
    <property type="entry name" value="SIS"/>
    <property type="match status" value="1"/>
</dbReference>
<dbReference type="PROSITE" id="PS51371">
    <property type="entry name" value="CBS"/>
    <property type="match status" value="2"/>
</dbReference>
<feature type="site" description="Catalytically relevant" evidence="6">
    <location>
        <position position="111"/>
    </location>
</feature>
<protein>
    <submittedName>
        <fullName evidence="10">Arabinose 5-phosphate isomerase</fullName>
        <ecNumber evidence="10">5.3.1.13</ecNumber>
    </submittedName>
</protein>
<dbReference type="GO" id="GO:0019146">
    <property type="term" value="F:arabinose-5-phosphate isomerase activity"/>
    <property type="evidence" value="ECO:0007669"/>
    <property type="project" value="UniProtKB-EC"/>
</dbReference>
<dbReference type="GO" id="GO:1901135">
    <property type="term" value="P:carbohydrate derivative metabolic process"/>
    <property type="evidence" value="ECO:0007669"/>
    <property type="project" value="InterPro"/>
</dbReference>
<keyword evidence="2" id="KW-0677">Repeat</keyword>
<accession>A0A1C3K511</accession>
<evidence type="ECO:0000313" key="12">
    <source>
        <dbReference type="Proteomes" id="UP000078558"/>
    </source>
</evidence>
<evidence type="ECO:0000256" key="4">
    <source>
        <dbReference type="PIRNR" id="PIRNR004692"/>
    </source>
</evidence>
<dbReference type="SUPFAM" id="SSF53697">
    <property type="entry name" value="SIS domain"/>
    <property type="match status" value="1"/>
</dbReference>
<dbReference type="Gene3D" id="3.10.580.10">
    <property type="entry name" value="CBS-domain"/>
    <property type="match status" value="1"/>
</dbReference>
<comment type="similarity">
    <text evidence="1 4">Belongs to the SIS family. GutQ/KpsF subfamily.</text>
</comment>
<dbReference type="OrthoDB" id="9762536at2"/>
<dbReference type="InterPro" id="IPR004800">
    <property type="entry name" value="KdsD/KpsF-type"/>
</dbReference>
<evidence type="ECO:0000256" key="1">
    <source>
        <dbReference type="ARBA" id="ARBA00008165"/>
    </source>
</evidence>
<feature type="domain" description="CBS" evidence="8">
    <location>
        <begin position="210"/>
        <end position="268"/>
    </location>
</feature>
<reference evidence="10 12" key="1">
    <citation type="submission" date="2016-06" db="EMBL/GenBank/DDBJ databases">
        <authorList>
            <person name="Kjaerup R.B."/>
            <person name="Dalgaard T.S."/>
            <person name="Juul-Madsen H.R."/>
        </authorList>
    </citation>
    <scope>NUCLEOTIDE SEQUENCE [LARGE SCALE GENOMIC DNA]</scope>
    <source>
        <strain evidence="10">Orrdi1</strain>
    </source>
</reference>
<dbReference type="GO" id="GO:0005975">
    <property type="term" value="P:carbohydrate metabolic process"/>
    <property type="evidence" value="ECO:0007669"/>
    <property type="project" value="InterPro"/>
</dbReference>
<keyword evidence="3 7" id="KW-0129">CBS domain</keyword>
<dbReference type="EMBL" id="LT907988">
    <property type="protein sequence ID" value="SOE46867.1"/>
    <property type="molecule type" value="Genomic_DNA"/>
</dbReference>
<keyword evidence="5" id="KW-0479">Metal-binding</keyword>
<dbReference type="EMBL" id="FLRC01000033">
    <property type="protein sequence ID" value="SBT26534.1"/>
    <property type="molecule type" value="Genomic_DNA"/>
</dbReference>
<proteinExistence type="inferred from homology"/>
<feature type="site" description="Catalytically relevant" evidence="6">
    <location>
        <position position="152"/>
    </location>
</feature>
<keyword evidence="10" id="KW-0413">Isomerase</keyword>
<dbReference type="InterPro" id="IPR000644">
    <property type="entry name" value="CBS_dom"/>
</dbReference>
<dbReference type="PANTHER" id="PTHR42745">
    <property type="match status" value="1"/>
</dbReference>
<feature type="domain" description="SIS" evidence="9">
    <location>
        <begin position="41"/>
        <end position="184"/>
    </location>
</feature>
<feature type="domain" description="CBS" evidence="8">
    <location>
        <begin position="277"/>
        <end position="329"/>
    </location>
</feature>
<dbReference type="GO" id="GO:0097367">
    <property type="term" value="F:carbohydrate derivative binding"/>
    <property type="evidence" value="ECO:0007669"/>
    <property type="project" value="InterPro"/>
</dbReference>
<name>A0A1C3K511_9BURK</name>
<dbReference type="EC" id="5.3.1.13" evidence="10"/>
<evidence type="ECO:0000313" key="10">
    <source>
        <dbReference type="EMBL" id="SBT26534.1"/>
    </source>
</evidence>
<dbReference type="InterPro" id="IPR001347">
    <property type="entry name" value="SIS_dom"/>
</dbReference>
<feature type="binding site" evidence="5">
    <location>
        <position position="82"/>
    </location>
    <ligand>
        <name>Zn(2+)</name>
        <dbReference type="ChEBI" id="CHEBI:29105"/>
    </ligand>
</feature>
<evidence type="ECO:0000256" key="2">
    <source>
        <dbReference type="ARBA" id="ARBA00022737"/>
    </source>
</evidence>
<evidence type="ECO:0000256" key="7">
    <source>
        <dbReference type="PROSITE-ProRule" id="PRU00703"/>
    </source>
</evidence>
<dbReference type="InterPro" id="IPR050986">
    <property type="entry name" value="GutQ/KpsF_isomerases"/>
</dbReference>
<evidence type="ECO:0000313" key="11">
    <source>
        <dbReference type="EMBL" id="SOE46867.1"/>
    </source>
</evidence>
<dbReference type="InterPro" id="IPR035474">
    <property type="entry name" value="SIS_Kpsf"/>
</dbReference>
<dbReference type="Proteomes" id="UP000078558">
    <property type="component" value="Chromosome I"/>
</dbReference>
<organism evidence="10 12">
    <name type="scientific">Orrella dioscoreae</name>
    <dbReference type="NCBI Taxonomy" id="1851544"/>
    <lineage>
        <taxon>Bacteria</taxon>
        <taxon>Pseudomonadati</taxon>
        <taxon>Pseudomonadota</taxon>
        <taxon>Betaproteobacteria</taxon>
        <taxon>Burkholderiales</taxon>
        <taxon>Alcaligenaceae</taxon>
        <taxon>Orrella</taxon>
    </lineage>
</organism>
<dbReference type="Gene3D" id="3.40.50.10490">
    <property type="entry name" value="Glucose-6-phosphate isomerase like protein, domain 1"/>
    <property type="match status" value="1"/>
</dbReference>
<dbReference type="GO" id="GO:0046872">
    <property type="term" value="F:metal ion binding"/>
    <property type="evidence" value="ECO:0007669"/>
    <property type="project" value="UniProtKB-KW"/>
</dbReference>
<dbReference type="SMART" id="SM00116">
    <property type="entry name" value="CBS"/>
    <property type="match status" value="2"/>
</dbReference>
<dbReference type="CDD" id="cd05014">
    <property type="entry name" value="SIS_Kpsf"/>
    <property type="match status" value="1"/>
</dbReference>
<evidence type="ECO:0000256" key="6">
    <source>
        <dbReference type="PIRSR" id="PIRSR004692-3"/>
    </source>
</evidence>
<dbReference type="FunFam" id="3.40.50.10490:FF:000011">
    <property type="entry name" value="Arabinose 5-phosphate isomerase"/>
    <property type="match status" value="1"/>
</dbReference>
<dbReference type="KEGG" id="odi:ODI_R0509"/>
<dbReference type="STRING" id="1851544.ODI_04307"/>
<dbReference type="AlphaFoldDB" id="A0A1C3K511"/>
<dbReference type="CDD" id="cd04604">
    <property type="entry name" value="CBS_pair_SIS_assoc"/>
    <property type="match status" value="1"/>
</dbReference>
<dbReference type="InterPro" id="IPR046348">
    <property type="entry name" value="SIS_dom_sf"/>
</dbReference>
<dbReference type="PIRSF" id="PIRSF004692">
    <property type="entry name" value="KdsD_KpsF"/>
    <property type="match status" value="1"/>
</dbReference>
<dbReference type="RefSeq" id="WP_067756414.1">
    <property type="nucleotide sequence ID" value="NZ_LT907988.1"/>
</dbReference>
<reference evidence="11 12" key="2">
    <citation type="submission" date="2017-08" db="EMBL/GenBank/DDBJ databases">
        <authorList>
            <person name="de Groot N.N."/>
        </authorList>
    </citation>
    <scope>NUCLEOTIDE SEQUENCE [LARGE SCALE GENOMIC DNA]</scope>
    <source>
        <strain evidence="11">Orrdi1</strain>
    </source>
</reference>
<keyword evidence="5" id="KW-0862">Zinc</keyword>
<dbReference type="NCBIfam" id="TIGR00393">
    <property type="entry name" value="kpsF"/>
    <property type="match status" value="1"/>
</dbReference>
<dbReference type="InterPro" id="IPR046342">
    <property type="entry name" value="CBS_dom_sf"/>
</dbReference>
<evidence type="ECO:0000256" key="5">
    <source>
        <dbReference type="PIRSR" id="PIRSR004692-2"/>
    </source>
</evidence>
<sequence>MTDTPIFQPGDALASARRTLLTEAQAIETLAARLDDAFAEAVRLLLACRGRVVVSGLGKTGHIGRKIAATLASTGTPAFFLHAAEAVHGDLGMLTAQDVLIALSHSGASQELLTVLPAVRRLGAKVIAITGNPQSELAQLADIHLNGAVDQEACPLNLAPTASTTAALALGDALAVACLEARGFGPEDFARSHPGGALGRRLLTHVRDVMRQGGAVPRVPLSATLFQALEEMSAKGMGMTVIVDDANRPAGIFTDGDLRRLIERRGDLRGLLAAEGMSRNPRTIAAEALAVDAAAQMDEQRLSQMLVVGKQGELIGALHMHDLMAAKVV</sequence>
<gene>
    <name evidence="10" type="ORF">ODI_04307</name>
    <name evidence="11" type="ORF">ODI_R0509</name>
</gene>
<dbReference type="PANTHER" id="PTHR42745:SF1">
    <property type="entry name" value="ARABINOSE 5-PHOSPHATE ISOMERASE KDSD"/>
    <property type="match status" value="1"/>
</dbReference>
<dbReference type="Pfam" id="PF00571">
    <property type="entry name" value="CBS"/>
    <property type="match status" value="2"/>
</dbReference>
<keyword evidence="12" id="KW-1185">Reference proteome</keyword>
<evidence type="ECO:0000259" key="9">
    <source>
        <dbReference type="PROSITE" id="PS51464"/>
    </source>
</evidence>
<feature type="site" description="Catalytically relevant" evidence="6">
    <location>
        <position position="59"/>
    </location>
</feature>